<organism evidence="1 2">
    <name type="scientific">Sphaerodactylus townsendi</name>
    <dbReference type="NCBI Taxonomy" id="933632"/>
    <lineage>
        <taxon>Eukaryota</taxon>
        <taxon>Metazoa</taxon>
        <taxon>Chordata</taxon>
        <taxon>Craniata</taxon>
        <taxon>Vertebrata</taxon>
        <taxon>Euteleostomi</taxon>
        <taxon>Lepidosauria</taxon>
        <taxon>Squamata</taxon>
        <taxon>Bifurcata</taxon>
        <taxon>Gekkota</taxon>
        <taxon>Sphaerodactylidae</taxon>
        <taxon>Sphaerodactylus</taxon>
    </lineage>
</organism>
<protein>
    <submittedName>
        <fullName evidence="1">Uncharacterized protein</fullName>
    </submittedName>
</protein>
<keyword evidence="2" id="KW-1185">Reference proteome</keyword>
<dbReference type="EMBL" id="CM037618">
    <property type="protein sequence ID" value="KAH8000303.1"/>
    <property type="molecule type" value="Genomic_DNA"/>
</dbReference>
<evidence type="ECO:0000313" key="2">
    <source>
        <dbReference type="Proteomes" id="UP000827872"/>
    </source>
</evidence>
<evidence type="ECO:0000313" key="1">
    <source>
        <dbReference type="EMBL" id="KAH8000303.1"/>
    </source>
</evidence>
<accession>A0ACB8F4L2</accession>
<dbReference type="Proteomes" id="UP000827872">
    <property type="component" value="Linkage Group LG05"/>
</dbReference>
<proteinExistence type="predicted"/>
<name>A0ACB8F4L2_9SAUR</name>
<reference evidence="1" key="1">
    <citation type="submission" date="2021-08" db="EMBL/GenBank/DDBJ databases">
        <title>The first chromosome-level gecko genome reveals the dynamic sex chromosomes of Neotropical dwarf geckos (Sphaerodactylidae: Sphaerodactylus).</title>
        <authorList>
            <person name="Pinto B.J."/>
            <person name="Keating S.E."/>
            <person name="Gamble T."/>
        </authorList>
    </citation>
    <scope>NUCLEOTIDE SEQUENCE</scope>
    <source>
        <strain evidence="1">TG3544</strain>
    </source>
</reference>
<gene>
    <name evidence="1" type="ORF">K3G42_024147</name>
</gene>
<sequence length="368" mass="40356">MVSVNDSKLVSVSGPLITLASVELASTADAFKLDMPPLNPLEDCNGEQVSNPAVPSDLPCSLETDVNVKKEAEKPQSTIYEAHFKLPDFCTELSRDFIPTLEEIDEFLNEKTEVLKDELKQPGGGQLEIKSEINLRSPEKQCTSRIAPGLDEGRSSFVPSGVADAGTDIPEAMGNIPVVLQIQPIQASEGNSSTQGPNAGIKMAQLVIKMQGQSVTILPQVIQSPVISTDQKYVRIAPLPVTSRPGVIGSTRNMEAKVPKIASSVIRVHKCTHPGCTKMYTKSSHLKAHFRRHTGEKPYTCTWPDCGWRFSRSDELSRHKRSHSGLKPYQCQVCEKKFARSDHLSKHMKIHRVSFSLASQTNQGCGKN</sequence>
<comment type="caution">
    <text evidence="1">The sequence shown here is derived from an EMBL/GenBank/DDBJ whole genome shotgun (WGS) entry which is preliminary data.</text>
</comment>